<keyword evidence="1" id="KW-1133">Transmembrane helix</keyword>
<dbReference type="EMBL" id="AK368102">
    <property type="protein sequence ID" value="BAJ99305.1"/>
    <property type="molecule type" value="mRNA"/>
</dbReference>
<protein>
    <submittedName>
        <fullName evidence="2">Predicted protein</fullName>
    </submittedName>
</protein>
<feature type="transmembrane region" description="Helical" evidence="1">
    <location>
        <begin position="103"/>
        <end position="123"/>
    </location>
</feature>
<dbReference type="AlphaFoldDB" id="F2DW34"/>
<reference evidence="2" key="1">
    <citation type="journal article" date="2011" name="Plant Physiol.">
        <title>Comprehensive sequence analysis of 24,783 barley full-length cDNAs derived from 12 clone libraries.</title>
        <authorList>
            <person name="Matsumoto T."/>
            <person name="Tanaka T."/>
            <person name="Sakai H."/>
            <person name="Amano N."/>
            <person name="Kanamori H."/>
            <person name="Kurita K."/>
            <person name="Kikuta A."/>
            <person name="Kamiya K."/>
            <person name="Yamamoto M."/>
            <person name="Ikawa H."/>
            <person name="Fujii N."/>
            <person name="Hori K."/>
            <person name="Itoh T."/>
            <person name="Sato K."/>
        </authorList>
    </citation>
    <scope>NUCLEOTIDE SEQUENCE</scope>
    <source>
        <tissue evidence="2">Shoot and root</tissue>
    </source>
</reference>
<evidence type="ECO:0000313" key="2">
    <source>
        <dbReference type="EMBL" id="BAJ99305.1"/>
    </source>
</evidence>
<feature type="non-terminal residue" evidence="2">
    <location>
        <position position="1"/>
    </location>
</feature>
<sequence length="165" mass="18310">IHSLYLVQGSLLSLVQPATKKFHFFANAHQLKSNRDTILSALGQTGTRLMHQQHNSMFTCSLELILVHHHSMASNLMAQQLPLALAMTTITNSSNPNNNSLPLELLCLLVLAGTVTASLLLMLHKGMVLHRATVVQVELVKHLQGSKLQLQLLEANWVILINHLY</sequence>
<proteinExistence type="evidence at transcript level"/>
<organism evidence="2">
    <name type="scientific">Hordeum vulgare subsp. vulgare</name>
    <name type="common">Domesticated barley</name>
    <dbReference type="NCBI Taxonomy" id="112509"/>
    <lineage>
        <taxon>Eukaryota</taxon>
        <taxon>Viridiplantae</taxon>
        <taxon>Streptophyta</taxon>
        <taxon>Embryophyta</taxon>
        <taxon>Tracheophyta</taxon>
        <taxon>Spermatophyta</taxon>
        <taxon>Magnoliopsida</taxon>
        <taxon>Liliopsida</taxon>
        <taxon>Poales</taxon>
        <taxon>Poaceae</taxon>
        <taxon>BOP clade</taxon>
        <taxon>Pooideae</taxon>
        <taxon>Triticodae</taxon>
        <taxon>Triticeae</taxon>
        <taxon>Hordeinae</taxon>
        <taxon>Hordeum</taxon>
    </lineage>
</organism>
<keyword evidence="1" id="KW-0812">Transmembrane</keyword>
<evidence type="ECO:0000256" key="1">
    <source>
        <dbReference type="SAM" id="Phobius"/>
    </source>
</evidence>
<accession>F2DW34</accession>
<keyword evidence="1" id="KW-0472">Membrane</keyword>
<name>F2DW34_HORVV</name>